<feature type="compositionally biased region" description="Basic and acidic residues" evidence="4">
    <location>
        <begin position="498"/>
        <end position="509"/>
    </location>
</feature>
<protein>
    <submittedName>
        <fullName evidence="6">RNA-binding protein 6-like</fullName>
    </submittedName>
</protein>
<dbReference type="SMART" id="SM00360">
    <property type="entry name" value="RRM"/>
    <property type="match status" value="2"/>
</dbReference>
<dbReference type="Proteomes" id="UP000694397">
    <property type="component" value="Chromosome 2"/>
</dbReference>
<feature type="compositionally biased region" description="Basic and acidic residues" evidence="4">
    <location>
        <begin position="324"/>
        <end position="338"/>
    </location>
</feature>
<evidence type="ECO:0000256" key="3">
    <source>
        <dbReference type="PROSITE-ProRule" id="PRU00042"/>
    </source>
</evidence>
<feature type="compositionally biased region" description="Basic and acidic residues" evidence="4">
    <location>
        <begin position="1237"/>
        <end position="1254"/>
    </location>
</feature>
<dbReference type="CDD" id="cd16162">
    <property type="entry name" value="OCRE_RBM5_like"/>
    <property type="match status" value="1"/>
</dbReference>
<evidence type="ECO:0000259" key="5">
    <source>
        <dbReference type="PROSITE" id="PS50157"/>
    </source>
</evidence>
<feature type="compositionally biased region" description="Basic and acidic residues" evidence="4">
    <location>
        <begin position="167"/>
        <end position="178"/>
    </location>
</feature>
<feature type="domain" description="C2H2-type" evidence="5">
    <location>
        <begin position="1191"/>
        <end position="1221"/>
    </location>
</feature>
<dbReference type="PANTHER" id="PTHR13948">
    <property type="entry name" value="RNA-BINDING PROTEIN"/>
    <property type="match status" value="1"/>
</dbReference>
<feature type="region of interest" description="Disordered" evidence="4">
    <location>
        <begin position="230"/>
        <end position="559"/>
    </location>
</feature>
<proteinExistence type="predicted"/>
<feature type="compositionally biased region" description="Basic and acidic residues" evidence="4">
    <location>
        <begin position="1039"/>
        <end position="1064"/>
    </location>
</feature>
<name>A0A8C9SBU0_SCLFO</name>
<dbReference type="Gene3D" id="3.30.70.330">
    <property type="match status" value="1"/>
</dbReference>
<keyword evidence="7" id="KW-1185">Reference proteome</keyword>
<feature type="compositionally biased region" description="Pro residues" evidence="4">
    <location>
        <begin position="1"/>
        <end position="10"/>
    </location>
</feature>
<dbReference type="GO" id="GO:0008270">
    <property type="term" value="F:zinc ion binding"/>
    <property type="evidence" value="ECO:0007669"/>
    <property type="project" value="UniProtKB-KW"/>
</dbReference>
<evidence type="ECO:0000256" key="4">
    <source>
        <dbReference type="SAM" id="MobiDB-lite"/>
    </source>
</evidence>
<dbReference type="PROSITE" id="PS50157">
    <property type="entry name" value="ZINC_FINGER_C2H2_2"/>
    <property type="match status" value="1"/>
</dbReference>
<keyword evidence="2" id="KW-0539">Nucleus</keyword>
<feature type="compositionally biased region" description="Basic and acidic residues" evidence="4">
    <location>
        <begin position="469"/>
        <end position="483"/>
    </location>
</feature>
<reference evidence="6" key="2">
    <citation type="submission" date="2025-08" db="UniProtKB">
        <authorList>
            <consortium name="Ensembl"/>
        </authorList>
    </citation>
    <scope>IDENTIFICATION</scope>
</reference>
<reference evidence="6 7" key="1">
    <citation type="submission" date="2019-04" db="EMBL/GenBank/DDBJ databases">
        <authorList>
            <consortium name="Wellcome Sanger Institute Data Sharing"/>
        </authorList>
    </citation>
    <scope>NUCLEOTIDE SEQUENCE [LARGE SCALE GENOMIC DNA]</scope>
</reference>
<dbReference type="GeneTree" id="ENSGT00940000166798"/>
<feature type="region of interest" description="Disordered" evidence="4">
    <location>
        <begin position="1237"/>
        <end position="1293"/>
    </location>
</feature>
<feature type="region of interest" description="Disordered" evidence="4">
    <location>
        <begin position="1126"/>
        <end position="1182"/>
    </location>
</feature>
<keyword evidence="3" id="KW-0863">Zinc-finger</keyword>
<dbReference type="InterPro" id="IPR013087">
    <property type="entry name" value="Znf_C2H2_type"/>
</dbReference>
<dbReference type="OrthoDB" id="29221at2759"/>
<dbReference type="Pfam" id="PF17780">
    <property type="entry name" value="OCRE"/>
    <property type="match status" value="1"/>
</dbReference>
<keyword evidence="3" id="KW-0479">Metal-binding</keyword>
<dbReference type="InterPro" id="IPR012677">
    <property type="entry name" value="Nucleotide-bd_a/b_plait_sf"/>
</dbReference>
<evidence type="ECO:0000256" key="2">
    <source>
        <dbReference type="ARBA" id="ARBA00023242"/>
    </source>
</evidence>
<dbReference type="GO" id="GO:0003723">
    <property type="term" value="F:RNA binding"/>
    <property type="evidence" value="ECO:0007669"/>
    <property type="project" value="InterPro"/>
</dbReference>
<evidence type="ECO:0000313" key="7">
    <source>
        <dbReference type="Proteomes" id="UP000694397"/>
    </source>
</evidence>
<feature type="compositionally biased region" description="Basic and acidic residues" evidence="4">
    <location>
        <begin position="230"/>
        <end position="239"/>
    </location>
</feature>
<dbReference type="InterPro" id="IPR035979">
    <property type="entry name" value="RBD_domain_sf"/>
</dbReference>
<feature type="compositionally biased region" description="Polar residues" evidence="4">
    <location>
        <begin position="378"/>
        <end position="396"/>
    </location>
</feature>
<evidence type="ECO:0000313" key="6">
    <source>
        <dbReference type="Ensembl" id="ENSSFOP00015029990.2"/>
    </source>
</evidence>
<feature type="compositionally biased region" description="Basic and acidic residues" evidence="4">
    <location>
        <begin position="289"/>
        <end position="306"/>
    </location>
</feature>
<keyword evidence="3" id="KW-0862">Zinc</keyword>
<accession>A0A8C9SBU0</accession>
<sequence length="1321" mass="150019">MWDGPRPGPRGGPLLRGEMFEGRECPVPDFRGRDSMHMGHRPPDRPPMDMRRFERPPDMRPRDMEPLDIRGRDQHRDFFRPGDEADVGMRRRYEMDMRNNVQGPPNFMGPLRHPVDIGGRDMKPRGIREGDGSFMDMRDRERYRGEMPTFGEPPMDSRRRHPMNNVGRDEGFRDFGDRSRMGMKEIDGFNMDMKPREREMMDFDRRNAPSLNPRTRFEADVDFRNRMRPTEFRDRDRSPLKFGENDGVAMDVRGRPDLPPDFAGVNRSKFRGGEGNFREQNFPEQMGFRGREDKPHSEEWQGRDMGGRGPFLPHMKGGPPPFPKGRERFNPSRGREGVPGEASDFQGRDRPPTDLPPDGQKAYGFRPPGREPIEAQNWERNASTDNHFPGQDSSFSCKGLLEPTRPHMDPPPLNVPDRVNDKCWPIDQDPQQDQAVPMSGRPPFLRGLEPSQGKILDHHSSDNCSNFNESKDLSSGKAPEGEKPTGGQEDFPDSNSSDCRDQDYRDIDYRTGSGHSYDYDHGEPHITENTPKESNPTPPQRFDDSVSQDQDYRAGAAVKEKASNTISITGIPKTATMEQILGAFAVRDGVPMQGMKIKNVVPGYSYDTAYVEFLNIEDAVHFMESNQGALKVGTKTALMRYIQPDGTGKETLQPVRNKDTQPLDAPLINPAVVKTEPIETANPESHDPMEMPGELPQGQWQRSSNLTPEAWQQQVDQQLQQQQTESLAARIPRLPLRPMDPIFKESKTMIIKNVKPTTTVETILKALDPYAYLDERNVRLVRGKPLGAKCFCFVDMDSHEQVTRLVEVLTKPPPLMIDGVRVYVEVAKPLKNQNYRKDYDKSSTSLLGYPPDIMEQQYYAQAVQAPMGTPALIQGDPMVSSNRDPALTSDPHLNSNLAQGMAYVSPTMGDSTFQASEPQVTDTVAVVAATGDGAYSYATETPDMSTYLYDATSGFYYDPQTTLYYDPSSRYFYNAQTQQYLYWDTVTKNYVPVAGYTTDTQPPVAQAAAIVAQTSGPVMAVAETPTPETPQEAKTTDSTPEKKEEEDSAPRPEKKEKEKEEKPRSLAAFKIMKDMERWAKIQNRQKESIRVPSPVLKTPSTMEEKKTSKAADAAFAIFERKGTAGDDLFKKPLAPPKKEEKKRPMGSLGLLAADYGAGSDEEEEEKHEVPRPVVTTQAEEKEDKLTDWKKMACLLCRRQFPNKDALVRHQQLSDLHKQNMEIHLKIKRSKKELEALENQEKQLNTRERERERELTSSPEMKRKKYQNSWSSGPREMHKVGDRPGLGAETMERKKKEPVVWNHATYKQAVRKAMFARFKELE</sequence>
<dbReference type="GO" id="GO:0005634">
    <property type="term" value="C:nucleus"/>
    <property type="evidence" value="ECO:0007669"/>
    <property type="project" value="UniProtKB-SubCell"/>
</dbReference>
<dbReference type="GO" id="GO:0000398">
    <property type="term" value="P:mRNA splicing, via spliceosome"/>
    <property type="evidence" value="ECO:0007669"/>
    <property type="project" value="TreeGrafter"/>
</dbReference>
<feature type="compositionally biased region" description="Basic and acidic residues" evidence="4">
    <location>
        <begin position="1126"/>
        <end position="1143"/>
    </location>
</feature>
<evidence type="ECO:0000256" key="1">
    <source>
        <dbReference type="ARBA" id="ARBA00004123"/>
    </source>
</evidence>
<dbReference type="RefSeq" id="XP_018612218.2">
    <property type="nucleotide sequence ID" value="XM_018756702.2"/>
</dbReference>
<dbReference type="InterPro" id="IPR000504">
    <property type="entry name" value="RRM_dom"/>
</dbReference>
<organism evidence="6 7">
    <name type="scientific">Scleropages formosus</name>
    <name type="common">Asian bonytongue</name>
    <name type="synonym">Osteoglossum formosum</name>
    <dbReference type="NCBI Taxonomy" id="113540"/>
    <lineage>
        <taxon>Eukaryota</taxon>
        <taxon>Metazoa</taxon>
        <taxon>Chordata</taxon>
        <taxon>Craniata</taxon>
        <taxon>Vertebrata</taxon>
        <taxon>Euteleostomi</taxon>
        <taxon>Actinopterygii</taxon>
        <taxon>Neopterygii</taxon>
        <taxon>Teleostei</taxon>
        <taxon>Osteoglossocephala</taxon>
        <taxon>Osteoglossomorpha</taxon>
        <taxon>Osteoglossiformes</taxon>
        <taxon>Osteoglossidae</taxon>
        <taxon>Scleropages</taxon>
    </lineage>
</organism>
<gene>
    <name evidence="6" type="primary">rbm6</name>
</gene>
<reference evidence="6" key="3">
    <citation type="submission" date="2025-09" db="UniProtKB">
        <authorList>
            <consortium name="Ensembl"/>
        </authorList>
    </citation>
    <scope>IDENTIFICATION</scope>
</reference>
<dbReference type="GeneID" id="108936993"/>
<feature type="compositionally biased region" description="Basic and acidic residues" evidence="4">
    <location>
        <begin position="517"/>
        <end position="526"/>
    </location>
</feature>
<feature type="compositionally biased region" description="Basic and acidic residues" evidence="4">
    <location>
        <begin position="18"/>
        <end position="82"/>
    </location>
</feature>
<dbReference type="PANTHER" id="PTHR13948:SF37">
    <property type="entry name" value="RNA-BINDING PROTEIN 6 ISOFORM X1"/>
    <property type="match status" value="1"/>
</dbReference>
<dbReference type="SUPFAM" id="SSF54928">
    <property type="entry name" value="RNA-binding domain, RBD"/>
    <property type="match status" value="2"/>
</dbReference>
<comment type="subcellular location">
    <subcellularLocation>
        <location evidence="1">Nucleus</location>
    </subcellularLocation>
</comment>
<dbReference type="Ensembl" id="ENSSFOT00015030330.2">
    <property type="protein sequence ID" value="ENSSFOP00015029990.2"/>
    <property type="gene ID" value="ENSSFOG00015019241.2"/>
</dbReference>
<feature type="region of interest" description="Disordered" evidence="4">
    <location>
        <begin position="1021"/>
        <end position="1067"/>
    </location>
</feature>
<feature type="region of interest" description="Disordered" evidence="4">
    <location>
        <begin position="145"/>
        <end position="178"/>
    </location>
</feature>
<dbReference type="InterPro" id="IPR041591">
    <property type="entry name" value="OCRE"/>
</dbReference>
<feature type="region of interest" description="Disordered" evidence="4">
    <location>
        <begin position="1"/>
        <end position="82"/>
    </location>
</feature>